<dbReference type="PANTHER" id="PTHR33495">
    <property type="entry name" value="ANTI-SIGMA FACTOR ANTAGONIST TM_1081-RELATED-RELATED"/>
    <property type="match status" value="1"/>
</dbReference>
<evidence type="ECO:0000313" key="5">
    <source>
        <dbReference type="Proteomes" id="UP000198683"/>
    </source>
</evidence>
<proteinExistence type="inferred from homology"/>
<sequence length="139" mass="15222">MSTEATGKATLTVTSGLSTNAVIIRLEGELDVNSLPVLRERLQLVWDLSPKSFLVVDLSEVTFCDSMGMNELIEILHRCEERGTRLLLGGVQGVMARVLSITGLRHAFEVFERFDDAMRVTGAHPATGPQAGPREERGQ</sequence>
<dbReference type="RefSeq" id="WP_090762774.1">
    <property type="nucleotide sequence ID" value="NZ_FNFB01000005.1"/>
</dbReference>
<dbReference type="InterPro" id="IPR036513">
    <property type="entry name" value="STAS_dom_sf"/>
</dbReference>
<dbReference type="NCBIfam" id="TIGR00377">
    <property type="entry name" value="ant_ant_sig"/>
    <property type="match status" value="1"/>
</dbReference>
<dbReference type="AlphaFoldDB" id="A0A1G8ZJK8"/>
<dbReference type="PROSITE" id="PS50801">
    <property type="entry name" value="STAS"/>
    <property type="match status" value="1"/>
</dbReference>
<dbReference type="InterPro" id="IPR002645">
    <property type="entry name" value="STAS_dom"/>
</dbReference>
<evidence type="ECO:0000259" key="3">
    <source>
        <dbReference type="PROSITE" id="PS50801"/>
    </source>
</evidence>
<evidence type="ECO:0000256" key="2">
    <source>
        <dbReference type="RuleBase" id="RU003749"/>
    </source>
</evidence>
<gene>
    <name evidence="4" type="ORF">SAMN05421874_105278</name>
</gene>
<dbReference type="EMBL" id="FNFB01000005">
    <property type="protein sequence ID" value="SDK14320.1"/>
    <property type="molecule type" value="Genomic_DNA"/>
</dbReference>
<dbReference type="PANTHER" id="PTHR33495:SF2">
    <property type="entry name" value="ANTI-SIGMA FACTOR ANTAGONIST TM_1081-RELATED"/>
    <property type="match status" value="1"/>
</dbReference>
<dbReference type="CDD" id="cd07043">
    <property type="entry name" value="STAS_anti-anti-sigma_factors"/>
    <property type="match status" value="1"/>
</dbReference>
<dbReference type="InterPro" id="IPR003658">
    <property type="entry name" value="Anti-sigma_ant"/>
</dbReference>
<feature type="domain" description="STAS" evidence="3">
    <location>
        <begin position="11"/>
        <end position="121"/>
    </location>
</feature>
<accession>A0A1G8ZJK8</accession>
<keyword evidence="5" id="KW-1185">Reference proteome</keyword>
<dbReference type="STRING" id="683260.SAMN05421874_105278"/>
<name>A0A1G8ZJK8_9ACTN</name>
<dbReference type="GO" id="GO:0043856">
    <property type="term" value="F:anti-sigma factor antagonist activity"/>
    <property type="evidence" value="ECO:0007669"/>
    <property type="project" value="InterPro"/>
</dbReference>
<evidence type="ECO:0000256" key="1">
    <source>
        <dbReference type="ARBA" id="ARBA00009013"/>
    </source>
</evidence>
<evidence type="ECO:0000313" key="4">
    <source>
        <dbReference type="EMBL" id="SDK14320.1"/>
    </source>
</evidence>
<dbReference type="Pfam" id="PF01740">
    <property type="entry name" value="STAS"/>
    <property type="match status" value="1"/>
</dbReference>
<comment type="similarity">
    <text evidence="1 2">Belongs to the anti-sigma-factor antagonist family.</text>
</comment>
<dbReference type="SUPFAM" id="SSF52091">
    <property type="entry name" value="SpoIIaa-like"/>
    <property type="match status" value="1"/>
</dbReference>
<reference evidence="4 5" key="1">
    <citation type="submission" date="2016-10" db="EMBL/GenBank/DDBJ databases">
        <authorList>
            <person name="de Groot N.N."/>
        </authorList>
    </citation>
    <scope>NUCLEOTIDE SEQUENCE [LARGE SCALE GENOMIC DNA]</scope>
    <source>
        <strain evidence="4 5">CGMCC 4.5681</strain>
    </source>
</reference>
<protein>
    <recommendedName>
        <fullName evidence="2">Anti-sigma factor antagonist</fullName>
    </recommendedName>
</protein>
<dbReference type="Proteomes" id="UP000198683">
    <property type="component" value="Unassembled WGS sequence"/>
</dbReference>
<dbReference type="Gene3D" id="3.30.750.24">
    <property type="entry name" value="STAS domain"/>
    <property type="match status" value="1"/>
</dbReference>
<dbReference type="OrthoDB" id="5471473at2"/>
<organism evidence="4 5">
    <name type="scientific">Nonomuraea maritima</name>
    <dbReference type="NCBI Taxonomy" id="683260"/>
    <lineage>
        <taxon>Bacteria</taxon>
        <taxon>Bacillati</taxon>
        <taxon>Actinomycetota</taxon>
        <taxon>Actinomycetes</taxon>
        <taxon>Streptosporangiales</taxon>
        <taxon>Streptosporangiaceae</taxon>
        <taxon>Nonomuraea</taxon>
    </lineage>
</organism>